<dbReference type="EMBL" id="AZIM01004786">
    <property type="protein sequence ID" value="ETE60306.1"/>
    <property type="molecule type" value="Genomic_DNA"/>
</dbReference>
<feature type="non-terminal residue" evidence="1">
    <location>
        <position position="222"/>
    </location>
</feature>
<protein>
    <submittedName>
        <fullName evidence="1">Uncharacterized protein</fullName>
    </submittedName>
</protein>
<organism evidence="1 2">
    <name type="scientific">Ophiophagus hannah</name>
    <name type="common">King cobra</name>
    <name type="synonym">Naja hannah</name>
    <dbReference type="NCBI Taxonomy" id="8665"/>
    <lineage>
        <taxon>Eukaryota</taxon>
        <taxon>Metazoa</taxon>
        <taxon>Chordata</taxon>
        <taxon>Craniata</taxon>
        <taxon>Vertebrata</taxon>
        <taxon>Euteleostomi</taxon>
        <taxon>Lepidosauria</taxon>
        <taxon>Squamata</taxon>
        <taxon>Bifurcata</taxon>
        <taxon>Unidentata</taxon>
        <taxon>Episquamata</taxon>
        <taxon>Toxicofera</taxon>
        <taxon>Serpentes</taxon>
        <taxon>Colubroidea</taxon>
        <taxon>Elapidae</taxon>
        <taxon>Elapinae</taxon>
        <taxon>Ophiophagus</taxon>
    </lineage>
</organism>
<sequence>MLEKLQTLLLQKNKLTYLPQALVNLPKLSLLVVSSDNLVQMPTAICDSSTGLKFISLKDNPLETTSFQEIQEITESDRDRELFEKEFMKAYIMDIQERVCTFIRGHQNFNSELEGHKMIVTAETQETSLLPPSVCLDFCSADVIALFIIIPSIFHKLQCFGRPGKEIEKLEEGMEAVTEKEDRDWLRDLAGIGGESGLEELESSTAQNKNILEDYIQESERR</sequence>
<evidence type="ECO:0000313" key="1">
    <source>
        <dbReference type="EMBL" id="ETE60306.1"/>
    </source>
</evidence>
<name>V8NEA6_OPHHA</name>
<dbReference type="Proteomes" id="UP000018936">
    <property type="component" value="Unassembled WGS sequence"/>
</dbReference>
<dbReference type="Gene3D" id="3.80.10.10">
    <property type="entry name" value="Ribonuclease Inhibitor"/>
    <property type="match status" value="1"/>
</dbReference>
<dbReference type="InterPro" id="IPR032675">
    <property type="entry name" value="LRR_dom_sf"/>
</dbReference>
<gene>
    <name evidence="1" type="ORF">L345_13952</name>
</gene>
<dbReference type="OrthoDB" id="660555at2759"/>
<dbReference type="AlphaFoldDB" id="V8NEA6"/>
<comment type="caution">
    <text evidence="1">The sequence shown here is derived from an EMBL/GenBank/DDBJ whole genome shotgun (WGS) entry which is preliminary data.</text>
</comment>
<dbReference type="SUPFAM" id="SSF52058">
    <property type="entry name" value="L domain-like"/>
    <property type="match status" value="1"/>
</dbReference>
<reference evidence="1 2" key="1">
    <citation type="journal article" date="2013" name="Proc. Natl. Acad. Sci. U.S.A.">
        <title>The king cobra genome reveals dynamic gene evolution and adaptation in the snake venom system.</title>
        <authorList>
            <person name="Vonk F.J."/>
            <person name="Casewell N.R."/>
            <person name="Henkel C.V."/>
            <person name="Heimberg A.M."/>
            <person name="Jansen H.J."/>
            <person name="McCleary R.J."/>
            <person name="Kerkkamp H.M."/>
            <person name="Vos R.A."/>
            <person name="Guerreiro I."/>
            <person name="Calvete J.J."/>
            <person name="Wuster W."/>
            <person name="Woods A.E."/>
            <person name="Logan J.M."/>
            <person name="Harrison R.A."/>
            <person name="Castoe T.A."/>
            <person name="de Koning A.P."/>
            <person name="Pollock D.D."/>
            <person name="Yandell M."/>
            <person name="Calderon D."/>
            <person name="Renjifo C."/>
            <person name="Currier R.B."/>
            <person name="Salgado D."/>
            <person name="Pla D."/>
            <person name="Sanz L."/>
            <person name="Hyder A.S."/>
            <person name="Ribeiro J.M."/>
            <person name="Arntzen J.W."/>
            <person name="van den Thillart G.E."/>
            <person name="Boetzer M."/>
            <person name="Pirovano W."/>
            <person name="Dirks R.P."/>
            <person name="Spaink H.P."/>
            <person name="Duboule D."/>
            <person name="McGlinn E."/>
            <person name="Kini R.M."/>
            <person name="Richardson M.K."/>
        </authorList>
    </citation>
    <scope>NUCLEOTIDE SEQUENCE</scope>
    <source>
        <tissue evidence="1">Blood</tissue>
    </source>
</reference>
<proteinExistence type="predicted"/>
<keyword evidence="2" id="KW-1185">Reference proteome</keyword>
<evidence type="ECO:0000313" key="2">
    <source>
        <dbReference type="Proteomes" id="UP000018936"/>
    </source>
</evidence>
<accession>V8NEA6</accession>